<evidence type="ECO:0000313" key="1">
    <source>
        <dbReference type="EMBL" id="PPQ88254.1"/>
    </source>
</evidence>
<dbReference type="InParanoid" id="A0A409XC03"/>
<protein>
    <recommendedName>
        <fullName evidence="3">ABC transporter domain-containing protein</fullName>
    </recommendedName>
</protein>
<dbReference type="Proteomes" id="UP000283269">
    <property type="component" value="Unassembled WGS sequence"/>
</dbReference>
<comment type="caution">
    <text evidence="1">The sequence shown here is derived from an EMBL/GenBank/DDBJ whole genome shotgun (WGS) entry which is preliminary data.</text>
</comment>
<keyword evidence="2" id="KW-1185">Reference proteome</keyword>
<organism evidence="1 2">
    <name type="scientific">Psilocybe cyanescens</name>
    <dbReference type="NCBI Taxonomy" id="93625"/>
    <lineage>
        <taxon>Eukaryota</taxon>
        <taxon>Fungi</taxon>
        <taxon>Dikarya</taxon>
        <taxon>Basidiomycota</taxon>
        <taxon>Agaricomycotina</taxon>
        <taxon>Agaricomycetes</taxon>
        <taxon>Agaricomycetidae</taxon>
        <taxon>Agaricales</taxon>
        <taxon>Agaricineae</taxon>
        <taxon>Strophariaceae</taxon>
        <taxon>Psilocybe</taxon>
    </lineage>
</organism>
<gene>
    <name evidence="1" type="ORF">CVT25_005211</name>
</gene>
<dbReference type="STRING" id="93625.A0A409XC03"/>
<dbReference type="OrthoDB" id="10255969at2759"/>
<dbReference type="AlphaFoldDB" id="A0A409XC03"/>
<evidence type="ECO:0008006" key="3">
    <source>
        <dbReference type="Google" id="ProtNLM"/>
    </source>
</evidence>
<dbReference type="Gene3D" id="3.40.50.300">
    <property type="entry name" value="P-loop containing nucleotide triphosphate hydrolases"/>
    <property type="match status" value="1"/>
</dbReference>
<proteinExistence type="predicted"/>
<accession>A0A409XC03</accession>
<evidence type="ECO:0000313" key="2">
    <source>
        <dbReference type="Proteomes" id="UP000283269"/>
    </source>
</evidence>
<sequence length="66" mass="7501">MRALVGWPPVVLLDEVWSGMDDDMIVAARRYLKTSEGDQAVVVITHWEDEVPWTGDEVKKFKLASI</sequence>
<dbReference type="EMBL" id="NHYD01002124">
    <property type="protein sequence ID" value="PPQ88254.1"/>
    <property type="molecule type" value="Genomic_DNA"/>
</dbReference>
<reference evidence="1 2" key="1">
    <citation type="journal article" date="2018" name="Evol. Lett.">
        <title>Horizontal gene cluster transfer increased hallucinogenic mushroom diversity.</title>
        <authorList>
            <person name="Reynolds H.T."/>
            <person name="Vijayakumar V."/>
            <person name="Gluck-Thaler E."/>
            <person name="Korotkin H.B."/>
            <person name="Matheny P.B."/>
            <person name="Slot J.C."/>
        </authorList>
    </citation>
    <scope>NUCLEOTIDE SEQUENCE [LARGE SCALE GENOMIC DNA]</scope>
    <source>
        <strain evidence="1 2">2631</strain>
    </source>
</reference>
<dbReference type="SUPFAM" id="SSF52540">
    <property type="entry name" value="P-loop containing nucleoside triphosphate hydrolases"/>
    <property type="match status" value="1"/>
</dbReference>
<name>A0A409XC03_PSICY</name>
<dbReference type="InterPro" id="IPR027417">
    <property type="entry name" value="P-loop_NTPase"/>
</dbReference>
<dbReference type="CDD" id="cd00267">
    <property type="entry name" value="ABC_ATPase"/>
    <property type="match status" value="1"/>
</dbReference>